<dbReference type="EMBL" id="JBBKZV010000044">
    <property type="protein sequence ID" value="MEJ8826895.1"/>
    <property type="molecule type" value="Genomic_DNA"/>
</dbReference>
<evidence type="ECO:0000313" key="1">
    <source>
        <dbReference type="EMBL" id="MEJ8826895.1"/>
    </source>
</evidence>
<dbReference type="InterPro" id="IPR029032">
    <property type="entry name" value="AhpD-like"/>
</dbReference>
<sequence length="210" mass="22518">MAFLVALGCFHTRVTVLIACPPERLYEGLANGSVGYVVGLMEPLLRARLRRRHLAQLPESLEASALHSGVFAPIVAPLAGLPAAVVMKTALDEAFAPGVLSRGVKALMFGVVARALDCRHTEAESRKLLTADLWTEPEIDGALTTLHSPKLEPREADLLVWARDTVHYQTGPIQQTTRALCGQIGELALLEAVGIAALANSTVRLAMLLE</sequence>
<dbReference type="SUPFAM" id="SSF69118">
    <property type="entry name" value="AhpD-like"/>
    <property type="match status" value="1"/>
</dbReference>
<name>A0ABU8WA33_9BURK</name>
<keyword evidence="2" id="KW-1185">Reference proteome</keyword>
<dbReference type="Proteomes" id="UP001363010">
    <property type="component" value="Unassembled WGS sequence"/>
</dbReference>
<dbReference type="Gene3D" id="1.20.1290.10">
    <property type="entry name" value="AhpD-like"/>
    <property type="match status" value="1"/>
</dbReference>
<accession>A0ABU8WA33</accession>
<comment type="caution">
    <text evidence="1">The sequence shown here is derived from an EMBL/GenBank/DDBJ whole genome shotgun (WGS) entry which is preliminary data.</text>
</comment>
<proteinExistence type="predicted"/>
<evidence type="ECO:0000313" key="2">
    <source>
        <dbReference type="Proteomes" id="UP001363010"/>
    </source>
</evidence>
<dbReference type="RefSeq" id="WP_340367930.1">
    <property type="nucleotide sequence ID" value="NZ_JBBKZV010000044.1"/>
</dbReference>
<gene>
    <name evidence="1" type="ORF">WKW80_33665</name>
</gene>
<organism evidence="1 2">
    <name type="scientific">Variovorax humicola</name>
    <dbReference type="NCBI Taxonomy" id="1769758"/>
    <lineage>
        <taxon>Bacteria</taxon>
        <taxon>Pseudomonadati</taxon>
        <taxon>Pseudomonadota</taxon>
        <taxon>Betaproteobacteria</taxon>
        <taxon>Burkholderiales</taxon>
        <taxon>Comamonadaceae</taxon>
        <taxon>Variovorax</taxon>
    </lineage>
</organism>
<protein>
    <submittedName>
        <fullName evidence="1">Uncharacterized protein</fullName>
    </submittedName>
</protein>
<reference evidence="1 2" key="1">
    <citation type="submission" date="2024-03" db="EMBL/GenBank/DDBJ databases">
        <title>Novel species of the genus Variovorax.</title>
        <authorList>
            <person name="Liu Q."/>
            <person name="Xin Y.-H."/>
        </authorList>
    </citation>
    <scope>NUCLEOTIDE SEQUENCE [LARGE SCALE GENOMIC DNA]</scope>
    <source>
        <strain evidence="1 2">KACC 18501</strain>
    </source>
</reference>